<dbReference type="Proteomes" id="UP000811246">
    <property type="component" value="Chromosome 7"/>
</dbReference>
<sequence length="100" mass="11306">MTTCADHVVGEVITDVEALDLPEFAELLEDTLVEVLEMLLDLARVDGLALGVHAGCDHVRALVHVGEEEGRRESCRRFSDLNRWRRPKLDQLVVLYTLHD</sequence>
<gene>
    <name evidence="1" type="ORF">I3842_07G039600</name>
</gene>
<comment type="caution">
    <text evidence="1">The sequence shown here is derived from an EMBL/GenBank/DDBJ whole genome shotgun (WGS) entry which is preliminary data.</text>
</comment>
<name>A0A922EIE4_CARIL</name>
<dbReference type="AlphaFoldDB" id="A0A922EIE4"/>
<evidence type="ECO:0000313" key="1">
    <source>
        <dbReference type="EMBL" id="KAG6702540.1"/>
    </source>
</evidence>
<dbReference type="EMBL" id="CM031831">
    <property type="protein sequence ID" value="KAG6702540.1"/>
    <property type="molecule type" value="Genomic_DNA"/>
</dbReference>
<evidence type="ECO:0000313" key="2">
    <source>
        <dbReference type="Proteomes" id="UP000811246"/>
    </source>
</evidence>
<accession>A0A922EIE4</accession>
<reference evidence="1" key="1">
    <citation type="submission" date="2021-01" db="EMBL/GenBank/DDBJ databases">
        <authorList>
            <person name="Lovell J.T."/>
            <person name="Bentley N."/>
            <person name="Bhattarai G."/>
            <person name="Jenkins J.W."/>
            <person name="Sreedasyam A."/>
            <person name="Alarcon Y."/>
            <person name="Bock C."/>
            <person name="Boston L."/>
            <person name="Carlson J."/>
            <person name="Cervantes K."/>
            <person name="Clermont K."/>
            <person name="Krom N."/>
            <person name="Kubenka K."/>
            <person name="Mamidi S."/>
            <person name="Mattison C."/>
            <person name="Monteros M."/>
            <person name="Pisani C."/>
            <person name="Plott C."/>
            <person name="Rajasekar S."/>
            <person name="Rhein H.S."/>
            <person name="Rohla C."/>
            <person name="Song M."/>
            <person name="Hilaire R.S."/>
            <person name="Shu S."/>
            <person name="Wells L."/>
            <person name="Wang X."/>
            <person name="Webber J."/>
            <person name="Heerema R.J."/>
            <person name="Klein P."/>
            <person name="Conner P."/>
            <person name="Grauke L."/>
            <person name="Grimwood J."/>
            <person name="Schmutz J."/>
            <person name="Randall J.J."/>
        </authorList>
    </citation>
    <scope>NUCLEOTIDE SEQUENCE</scope>
    <source>
        <tissue evidence="1">Leaf</tissue>
    </source>
</reference>
<proteinExistence type="predicted"/>
<protein>
    <submittedName>
        <fullName evidence="1">Uncharacterized protein</fullName>
    </submittedName>
</protein>
<organism evidence="1 2">
    <name type="scientific">Carya illinoinensis</name>
    <name type="common">Pecan</name>
    <dbReference type="NCBI Taxonomy" id="32201"/>
    <lineage>
        <taxon>Eukaryota</taxon>
        <taxon>Viridiplantae</taxon>
        <taxon>Streptophyta</taxon>
        <taxon>Embryophyta</taxon>
        <taxon>Tracheophyta</taxon>
        <taxon>Spermatophyta</taxon>
        <taxon>Magnoliopsida</taxon>
        <taxon>eudicotyledons</taxon>
        <taxon>Gunneridae</taxon>
        <taxon>Pentapetalae</taxon>
        <taxon>rosids</taxon>
        <taxon>fabids</taxon>
        <taxon>Fagales</taxon>
        <taxon>Juglandaceae</taxon>
        <taxon>Carya</taxon>
    </lineage>
</organism>